<feature type="domain" description="OmpR/PhoB-type" evidence="10">
    <location>
        <begin position="128"/>
        <end position="227"/>
    </location>
</feature>
<dbReference type="SUPFAM" id="SSF46894">
    <property type="entry name" value="C-terminal effector domain of the bipartite response regulators"/>
    <property type="match status" value="1"/>
</dbReference>
<dbReference type="Pfam" id="PF00072">
    <property type="entry name" value="Response_reg"/>
    <property type="match status" value="1"/>
</dbReference>
<dbReference type="InterPro" id="IPR011006">
    <property type="entry name" value="CheY-like_superfamily"/>
</dbReference>
<evidence type="ECO:0000313" key="11">
    <source>
        <dbReference type="EMBL" id="MFD2639881.1"/>
    </source>
</evidence>
<dbReference type="PROSITE" id="PS50110">
    <property type="entry name" value="RESPONSE_REGULATORY"/>
    <property type="match status" value="1"/>
</dbReference>
<feature type="DNA-binding region" description="OmpR/PhoB-type" evidence="8">
    <location>
        <begin position="128"/>
        <end position="227"/>
    </location>
</feature>
<keyword evidence="3" id="KW-0902">Two-component regulatory system</keyword>
<dbReference type="Pfam" id="PF00486">
    <property type="entry name" value="Trans_reg_C"/>
    <property type="match status" value="1"/>
</dbReference>
<name>A0ABW5QDL0_9BACI</name>
<dbReference type="Gene3D" id="1.10.10.10">
    <property type="entry name" value="Winged helix-like DNA-binding domain superfamily/Winged helix DNA-binding domain"/>
    <property type="match status" value="1"/>
</dbReference>
<gene>
    <name evidence="11" type="ORF">ACFSW4_13515</name>
</gene>
<comment type="subcellular location">
    <subcellularLocation>
        <location evidence="1">Cytoplasm</location>
    </subcellularLocation>
</comment>
<evidence type="ECO:0000256" key="3">
    <source>
        <dbReference type="ARBA" id="ARBA00023012"/>
    </source>
</evidence>
<dbReference type="SMART" id="SM00448">
    <property type="entry name" value="REC"/>
    <property type="match status" value="1"/>
</dbReference>
<dbReference type="SUPFAM" id="SSF52172">
    <property type="entry name" value="CheY-like"/>
    <property type="match status" value="1"/>
</dbReference>
<organism evidence="11 12">
    <name type="scientific">Piscibacillus salipiscarius</name>
    <dbReference type="NCBI Taxonomy" id="299480"/>
    <lineage>
        <taxon>Bacteria</taxon>
        <taxon>Bacillati</taxon>
        <taxon>Bacillota</taxon>
        <taxon>Bacilli</taxon>
        <taxon>Bacillales</taxon>
        <taxon>Bacillaceae</taxon>
        <taxon>Piscibacillus</taxon>
    </lineage>
</organism>
<evidence type="ECO:0000256" key="4">
    <source>
        <dbReference type="ARBA" id="ARBA00023015"/>
    </source>
</evidence>
<evidence type="ECO:0000256" key="6">
    <source>
        <dbReference type="ARBA" id="ARBA00023163"/>
    </source>
</evidence>
<evidence type="ECO:0000256" key="1">
    <source>
        <dbReference type="ARBA" id="ARBA00004496"/>
    </source>
</evidence>
<evidence type="ECO:0000256" key="5">
    <source>
        <dbReference type="ARBA" id="ARBA00023125"/>
    </source>
</evidence>
<keyword evidence="5 8" id="KW-0238">DNA-binding</keyword>
<dbReference type="PROSITE" id="PS51755">
    <property type="entry name" value="OMPR_PHOB"/>
    <property type="match status" value="1"/>
</dbReference>
<evidence type="ECO:0000256" key="8">
    <source>
        <dbReference type="PROSITE-ProRule" id="PRU01091"/>
    </source>
</evidence>
<dbReference type="CDD" id="cd00383">
    <property type="entry name" value="trans_reg_C"/>
    <property type="match status" value="1"/>
</dbReference>
<dbReference type="InterPro" id="IPR039420">
    <property type="entry name" value="WalR-like"/>
</dbReference>
<dbReference type="EMBL" id="JBHUMZ010000048">
    <property type="protein sequence ID" value="MFD2639881.1"/>
    <property type="molecule type" value="Genomic_DNA"/>
</dbReference>
<keyword evidence="6" id="KW-0804">Transcription</keyword>
<proteinExistence type="predicted"/>
<keyword evidence="12" id="KW-1185">Reference proteome</keyword>
<dbReference type="PANTHER" id="PTHR48111">
    <property type="entry name" value="REGULATOR OF RPOS"/>
    <property type="match status" value="1"/>
</dbReference>
<accession>A0ABW5QDL0</accession>
<evidence type="ECO:0000259" key="9">
    <source>
        <dbReference type="PROSITE" id="PS50110"/>
    </source>
</evidence>
<sequence>MEYRILIVDDEESITTLIDYNLMQERHQTTVVHDGETALSLAEKENFDLILLDLMLPNISGIEVCQRLRSQGFSVPIIMLTAKSEEHDKITGLDVGADDYITKPFSPKELSARIRAVMRRTSHSDANQDIIRFSDIKINTETYEVFKQDQPIEFTKKEFELLLYLAKRINKPVKREVLLQDVWDFDFIGDTRIVDVHISHLREKLEDEPKRPQLIKTVRGIGYKLEGQA</sequence>
<evidence type="ECO:0000259" key="10">
    <source>
        <dbReference type="PROSITE" id="PS51755"/>
    </source>
</evidence>
<dbReference type="SMART" id="SM00862">
    <property type="entry name" value="Trans_reg_C"/>
    <property type="match status" value="1"/>
</dbReference>
<feature type="modified residue" description="4-aspartylphosphate" evidence="7">
    <location>
        <position position="53"/>
    </location>
</feature>
<dbReference type="Gene3D" id="3.40.50.2300">
    <property type="match status" value="1"/>
</dbReference>
<evidence type="ECO:0000256" key="7">
    <source>
        <dbReference type="PROSITE-ProRule" id="PRU00169"/>
    </source>
</evidence>
<evidence type="ECO:0000256" key="2">
    <source>
        <dbReference type="ARBA" id="ARBA00022553"/>
    </source>
</evidence>
<dbReference type="Gene3D" id="6.10.250.690">
    <property type="match status" value="1"/>
</dbReference>
<dbReference type="InterPro" id="IPR036388">
    <property type="entry name" value="WH-like_DNA-bd_sf"/>
</dbReference>
<dbReference type="Proteomes" id="UP001597452">
    <property type="component" value="Unassembled WGS sequence"/>
</dbReference>
<keyword evidence="4" id="KW-0805">Transcription regulation</keyword>
<dbReference type="InterPro" id="IPR016032">
    <property type="entry name" value="Sig_transdc_resp-reg_C-effctor"/>
</dbReference>
<evidence type="ECO:0000313" key="12">
    <source>
        <dbReference type="Proteomes" id="UP001597452"/>
    </source>
</evidence>
<dbReference type="InterPro" id="IPR001789">
    <property type="entry name" value="Sig_transdc_resp-reg_receiver"/>
</dbReference>
<dbReference type="InterPro" id="IPR001867">
    <property type="entry name" value="OmpR/PhoB-type_DNA-bd"/>
</dbReference>
<keyword evidence="2 7" id="KW-0597">Phosphoprotein</keyword>
<reference evidence="12" key="1">
    <citation type="journal article" date="2019" name="Int. J. Syst. Evol. Microbiol.">
        <title>The Global Catalogue of Microorganisms (GCM) 10K type strain sequencing project: providing services to taxonomists for standard genome sequencing and annotation.</title>
        <authorList>
            <consortium name="The Broad Institute Genomics Platform"/>
            <consortium name="The Broad Institute Genome Sequencing Center for Infectious Disease"/>
            <person name="Wu L."/>
            <person name="Ma J."/>
        </authorList>
    </citation>
    <scope>NUCLEOTIDE SEQUENCE [LARGE SCALE GENOMIC DNA]</scope>
    <source>
        <strain evidence="12">TISTR 1571</strain>
    </source>
</reference>
<dbReference type="PANTHER" id="PTHR48111:SF73">
    <property type="entry name" value="ALKALINE PHOSPHATASE SYNTHESIS TRANSCRIPTIONAL REGULATORY PROTEIN PHOP"/>
    <property type="match status" value="1"/>
</dbReference>
<protein>
    <submittedName>
        <fullName evidence="11">Response regulator transcription factor</fullName>
    </submittedName>
</protein>
<comment type="caution">
    <text evidence="11">The sequence shown here is derived from an EMBL/GenBank/DDBJ whole genome shotgun (WGS) entry which is preliminary data.</text>
</comment>
<feature type="domain" description="Response regulatory" evidence="9">
    <location>
        <begin position="4"/>
        <end position="118"/>
    </location>
</feature>
<dbReference type="RefSeq" id="WP_054754282.1">
    <property type="nucleotide sequence ID" value="NZ_JBHUMZ010000048.1"/>
</dbReference>